<dbReference type="InterPro" id="IPR001680">
    <property type="entry name" value="WD40_rpt"/>
</dbReference>
<protein>
    <submittedName>
        <fullName evidence="6">F-box/WD repeat-containing protein 7-like</fullName>
    </submittedName>
</protein>
<dbReference type="PANTHER" id="PTHR22847:SF746">
    <property type="entry name" value="OS01G0185400 PROTEIN"/>
    <property type="match status" value="1"/>
</dbReference>
<dbReference type="PROSITE" id="PS50294">
    <property type="entry name" value="WD_REPEATS_REGION"/>
    <property type="match status" value="1"/>
</dbReference>
<dbReference type="SUPFAM" id="SSF50978">
    <property type="entry name" value="WD40 repeat-like"/>
    <property type="match status" value="1"/>
</dbReference>
<dbReference type="SMART" id="SM00320">
    <property type="entry name" value="WD40"/>
    <property type="match status" value="5"/>
</dbReference>
<feature type="repeat" description="WD" evidence="3">
    <location>
        <begin position="188"/>
        <end position="227"/>
    </location>
</feature>
<feature type="domain" description="F-box" evidence="5">
    <location>
        <begin position="20"/>
        <end position="52"/>
    </location>
</feature>
<dbReference type="EMBL" id="JAUIZM010000010">
    <property type="protein sequence ID" value="KAK1359538.1"/>
    <property type="molecule type" value="Genomic_DNA"/>
</dbReference>
<proteinExistence type="predicted"/>
<dbReference type="Proteomes" id="UP001237642">
    <property type="component" value="Unassembled WGS sequence"/>
</dbReference>
<dbReference type="PROSITE" id="PS50082">
    <property type="entry name" value="WD_REPEATS_2"/>
    <property type="match status" value="2"/>
</dbReference>
<accession>A0AAD8M505</accession>
<dbReference type="InterPro" id="IPR036047">
    <property type="entry name" value="F-box-like_dom_sf"/>
</dbReference>
<feature type="region of interest" description="Disordered" evidence="4">
    <location>
        <begin position="569"/>
        <end position="604"/>
    </location>
</feature>
<comment type="caution">
    <text evidence="6">The sequence shown here is derived from an EMBL/GenBank/DDBJ whole genome shotgun (WGS) entry which is preliminary data.</text>
</comment>
<keyword evidence="2" id="KW-0677">Repeat</keyword>
<evidence type="ECO:0000256" key="1">
    <source>
        <dbReference type="ARBA" id="ARBA00022574"/>
    </source>
</evidence>
<dbReference type="InterPro" id="IPR020472">
    <property type="entry name" value="WD40_PAC1"/>
</dbReference>
<reference evidence="6" key="1">
    <citation type="submission" date="2023-02" db="EMBL/GenBank/DDBJ databases">
        <title>Genome of toxic invasive species Heracleum sosnowskyi carries increased number of genes despite the absence of recent whole-genome duplications.</title>
        <authorList>
            <person name="Schelkunov M."/>
            <person name="Shtratnikova V."/>
            <person name="Makarenko M."/>
            <person name="Klepikova A."/>
            <person name="Omelchenko D."/>
            <person name="Novikova G."/>
            <person name="Obukhova E."/>
            <person name="Bogdanov V."/>
            <person name="Penin A."/>
            <person name="Logacheva M."/>
        </authorList>
    </citation>
    <scope>NUCLEOTIDE SEQUENCE</scope>
    <source>
        <strain evidence="6">Hsosn_3</strain>
        <tissue evidence="6">Leaf</tissue>
    </source>
</reference>
<dbReference type="SUPFAM" id="SSF81383">
    <property type="entry name" value="F-box domain"/>
    <property type="match status" value="1"/>
</dbReference>
<evidence type="ECO:0000256" key="2">
    <source>
        <dbReference type="ARBA" id="ARBA00022737"/>
    </source>
</evidence>
<keyword evidence="1 3" id="KW-0853">WD repeat</keyword>
<evidence type="ECO:0000256" key="3">
    <source>
        <dbReference type="PROSITE-ProRule" id="PRU00221"/>
    </source>
</evidence>
<dbReference type="AlphaFoldDB" id="A0AAD8M505"/>
<dbReference type="InterPro" id="IPR036322">
    <property type="entry name" value="WD40_repeat_dom_sf"/>
</dbReference>
<dbReference type="InterPro" id="IPR001810">
    <property type="entry name" value="F-box_dom"/>
</dbReference>
<dbReference type="Pfam" id="PF12937">
    <property type="entry name" value="F-box-like"/>
    <property type="match status" value="1"/>
</dbReference>
<organism evidence="6 7">
    <name type="scientific">Heracleum sosnowskyi</name>
    <dbReference type="NCBI Taxonomy" id="360622"/>
    <lineage>
        <taxon>Eukaryota</taxon>
        <taxon>Viridiplantae</taxon>
        <taxon>Streptophyta</taxon>
        <taxon>Embryophyta</taxon>
        <taxon>Tracheophyta</taxon>
        <taxon>Spermatophyta</taxon>
        <taxon>Magnoliopsida</taxon>
        <taxon>eudicotyledons</taxon>
        <taxon>Gunneridae</taxon>
        <taxon>Pentapetalae</taxon>
        <taxon>asterids</taxon>
        <taxon>campanulids</taxon>
        <taxon>Apiales</taxon>
        <taxon>Apiaceae</taxon>
        <taxon>Apioideae</taxon>
        <taxon>apioid superclade</taxon>
        <taxon>Tordylieae</taxon>
        <taxon>Tordyliinae</taxon>
        <taxon>Heracleum</taxon>
    </lineage>
</organism>
<name>A0AAD8M505_9APIA</name>
<dbReference type="Pfam" id="PF00400">
    <property type="entry name" value="WD40"/>
    <property type="match status" value="3"/>
</dbReference>
<evidence type="ECO:0000313" key="6">
    <source>
        <dbReference type="EMBL" id="KAK1359538.1"/>
    </source>
</evidence>
<dbReference type="Gene3D" id="2.130.10.10">
    <property type="entry name" value="YVTN repeat-like/Quinoprotein amine dehydrogenase"/>
    <property type="match status" value="2"/>
</dbReference>
<gene>
    <name evidence="6" type="ORF">POM88_044012</name>
</gene>
<sequence>MASGTKITDVSMDSLTHCASFLNLQDISNLSITCKYLNTLAYSDSIWRSFFRERWPQHAPPSISEHSSLRETYITRNSAVHQFKFGDPFVADFHTDAKHFDNLFINQNEIVFSQGPSISIMKIDSSLKRESVLTFRDHNARVSCMRFYSLNETSLFRSGTQRNEKVLVTSSYDHSIRLWWKGGCQRCFRGHSGPVTTLSDKLLGEGTGKVFASGGDDGTVRLWSLSSSGKRGQHALKATLYGHGKPLVLMSVAGHKSSLLVSMSKDSKVRLWDTATSSSSSSCCVGMTSIPGAPVGLKCHGSLLFVAAGSSVVAIDLRTMKKVFSTPYYQPRLYSFEMLPSKSLICTGGMNSAMLWDLRTFSETEKAKPFGELDGHIGPVKFLHTDWYKVVSGSPEDQYVNVWESDTGRQTNILDCNPTDSLHSSPGCSAMAVSGCQIVTGSFTEEQGVIRYRDFSNATSHVLSEGDEGCGSDIEESQLLSFLMTPTQNWFHPASLRLQYLNGDLISQIWDLRSEDHALYWLRFKLRSYHYRTCKFILAILSLDGRVLEERWKISAEKVLNETNARQCNKRHTDETKGCNNPRATQADSRNHPTLIRLKDRDEG</sequence>
<reference evidence="6" key="2">
    <citation type="submission" date="2023-05" db="EMBL/GenBank/DDBJ databases">
        <authorList>
            <person name="Schelkunov M.I."/>
        </authorList>
    </citation>
    <scope>NUCLEOTIDE SEQUENCE</scope>
    <source>
        <strain evidence="6">Hsosn_3</strain>
        <tissue evidence="6">Leaf</tissue>
    </source>
</reference>
<feature type="repeat" description="WD" evidence="3">
    <location>
        <begin position="240"/>
        <end position="282"/>
    </location>
</feature>
<dbReference type="Gene3D" id="1.20.1280.50">
    <property type="match status" value="1"/>
</dbReference>
<dbReference type="CDD" id="cd22140">
    <property type="entry name" value="F-box_D3-like"/>
    <property type="match status" value="1"/>
</dbReference>
<evidence type="ECO:0000259" key="5">
    <source>
        <dbReference type="Pfam" id="PF12937"/>
    </source>
</evidence>
<evidence type="ECO:0000313" key="7">
    <source>
        <dbReference type="Proteomes" id="UP001237642"/>
    </source>
</evidence>
<dbReference type="PRINTS" id="PR00320">
    <property type="entry name" value="GPROTEINBRPT"/>
</dbReference>
<feature type="compositionally biased region" description="Polar residues" evidence="4">
    <location>
        <begin position="578"/>
        <end position="588"/>
    </location>
</feature>
<dbReference type="InterPro" id="IPR015943">
    <property type="entry name" value="WD40/YVTN_repeat-like_dom_sf"/>
</dbReference>
<dbReference type="PANTHER" id="PTHR22847">
    <property type="entry name" value="WD40 REPEAT PROTEIN"/>
    <property type="match status" value="1"/>
</dbReference>
<evidence type="ECO:0000256" key="4">
    <source>
        <dbReference type="SAM" id="MobiDB-lite"/>
    </source>
</evidence>
<keyword evidence="7" id="KW-1185">Reference proteome</keyword>